<dbReference type="EMBL" id="MU971340">
    <property type="protein sequence ID" value="KAK9240299.1"/>
    <property type="molecule type" value="Genomic_DNA"/>
</dbReference>
<proteinExistence type="predicted"/>
<sequence>MPPKILDKHTLKTWLLADPATDAVRPSSFAIIDVRDDDYIGGHIKTSRHHPSSSFAVGLPYLHAELQEISVLVFHCALSQQRGPAAANMYLRYKNMIGADKAPVSGYVAESSTEQMVYVLRGGFTEWQREFGQDERLTEAYDEGYWKYSNQ</sequence>
<keyword evidence="2" id="KW-1185">Reference proteome</keyword>
<dbReference type="Proteomes" id="UP001433508">
    <property type="component" value="Unassembled WGS sequence"/>
</dbReference>
<name>A0ACC3TA53_LIPKO</name>
<reference evidence="2" key="1">
    <citation type="journal article" date="2024" name="Front. Bioeng. Biotechnol.">
        <title>Genome-scale model development and genomic sequencing of the oleaginous clade Lipomyces.</title>
        <authorList>
            <person name="Czajka J.J."/>
            <person name="Han Y."/>
            <person name="Kim J."/>
            <person name="Mondo S.J."/>
            <person name="Hofstad B.A."/>
            <person name="Robles A."/>
            <person name="Haridas S."/>
            <person name="Riley R."/>
            <person name="LaButti K."/>
            <person name="Pangilinan J."/>
            <person name="Andreopoulos W."/>
            <person name="Lipzen A."/>
            <person name="Yan J."/>
            <person name="Wang M."/>
            <person name="Ng V."/>
            <person name="Grigoriev I.V."/>
            <person name="Spatafora J.W."/>
            <person name="Magnuson J.K."/>
            <person name="Baker S.E."/>
            <person name="Pomraning K.R."/>
        </authorList>
    </citation>
    <scope>NUCLEOTIDE SEQUENCE [LARGE SCALE GENOMIC DNA]</scope>
    <source>
        <strain evidence="2">CBS 7786</strain>
    </source>
</reference>
<gene>
    <name evidence="1" type="ORF">V1525DRAFT_370576</name>
</gene>
<comment type="caution">
    <text evidence="1">The sequence shown here is derived from an EMBL/GenBank/DDBJ whole genome shotgun (WGS) entry which is preliminary data.</text>
</comment>
<evidence type="ECO:0000313" key="2">
    <source>
        <dbReference type="Proteomes" id="UP001433508"/>
    </source>
</evidence>
<evidence type="ECO:0000313" key="1">
    <source>
        <dbReference type="EMBL" id="KAK9240299.1"/>
    </source>
</evidence>
<organism evidence="1 2">
    <name type="scientific">Lipomyces kononenkoae</name>
    <name type="common">Yeast</name>
    <dbReference type="NCBI Taxonomy" id="34357"/>
    <lineage>
        <taxon>Eukaryota</taxon>
        <taxon>Fungi</taxon>
        <taxon>Dikarya</taxon>
        <taxon>Ascomycota</taxon>
        <taxon>Saccharomycotina</taxon>
        <taxon>Lipomycetes</taxon>
        <taxon>Lipomycetales</taxon>
        <taxon>Lipomycetaceae</taxon>
        <taxon>Lipomyces</taxon>
    </lineage>
</organism>
<protein>
    <submittedName>
        <fullName evidence="1">Uncharacterized protein</fullName>
    </submittedName>
</protein>
<accession>A0ACC3TA53</accession>